<dbReference type="EMBL" id="JAKGAQ010000001">
    <property type="protein sequence ID" value="MCF2870095.1"/>
    <property type="molecule type" value="Genomic_DNA"/>
</dbReference>
<gene>
    <name evidence="2" type="ORF">L0664_03365</name>
</gene>
<evidence type="ECO:0000313" key="3">
    <source>
        <dbReference type="Proteomes" id="UP001200557"/>
    </source>
</evidence>
<name>A0ABS9CS82_9RHOB</name>
<evidence type="ECO:0000256" key="1">
    <source>
        <dbReference type="SAM" id="SignalP"/>
    </source>
</evidence>
<feature type="signal peptide" evidence="1">
    <location>
        <begin position="1"/>
        <end position="25"/>
    </location>
</feature>
<evidence type="ECO:0000313" key="2">
    <source>
        <dbReference type="EMBL" id="MCF2870095.1"/>
    </source>
</evidence>
<dbReference type="Proteomes" id="UP001200557">
    <property type="component" value="Unassembled WGS sequence"/>
</dbReference>
<keyword evidence="1" id="KW-0732">Signal</keyword>
<sequence length="334" mass="34598">MSRIFTALALVASLAACDSANPFMATEEEDAGDAPVIDDGEEVTTEGIPTSLADDLRSVAFDPTLGTLFVDLAALDRSDTDIPLSEYTPNPGLATTEMLAQGYQVFSYQDDALDRMFVAIAAQSSDGSVVGAVVMDGGQFTKFFSGGFYATDGNYTPGNPTNDTGLVSYAGVYAGLSNLDGDGAALLPLPADTDDAIRPDQPAQIVGNIFINADFQDNTINGAIYERSFSNLSAGLTTLLGGVELDDVFLIPATITTEGTFLGTVENPAQESIGAYGGTFGGTEAAGVAGTTNLDGDWIPAIDNEIEFGVFVLTQCGQTGEDALCDAIPVNPDP</sequence>
<dbReference type="PROSITE" id="PS51257">
    <property type="entry name" value="PROKAR_LIPOPROTEIN"/>
    <property type="match status" value="1"/>
</dbReference>
<accession>A0ABS9CS82</accession>
<dbReference type="Gene3D" id="2.40.160.90">
    <property type="match status" value="1"/>
</dbReference>
<comment type="caution">
    <text evidence="2">The sequence shown here is derived from an EMBL/GenBank/DDBJ whole genome shotgun (WGS) entry which is preliminary data.</text>
</comment>
<reference evidence="2 3" key="1">
    <citation type="submission" date="2022-01" db="EMBL/GenBank/DDBJ databases">
        <title>Octadecabacter sp. nov., isolated from a marine alga.</title>
        <authorList>
            <person name="Jin M.S."/>
            <person name="Kim H.M."/>
            <person name="Han D.M."/>
            <person name="Jung J.J."/>
            <person name="Jeon C.O."/>
        </authorList>
    </citation>
    <scope>NUCLEOTIDE SEQUENCE [LARGE SCALE GENOMIC DNA]</scope>
    <source>
        <strain evidence="2 3">G9-8</strain>
    </source>
</reference>
<keyword evidence="3" id="KW-1185">Reference proteome</keyword>
<dbReference type="SUPFAM" id="SSF56925">
    <property type="entry name" value="OMPA-like"/>
    <property type="match status" value="1"/>
</dbReference>
<organism evidence="2 3">
    <name type="scientific">Octadecabacter dasysiphoniae</name>
    <dbReference type="NCBI Taxonomy" id="2909341"/>
    <lineage>
        <taxon>Bacteria</taxon>
        <taxon>Pseudomonadati</taxon>
        <taxon>Pseudomonadota</taxon>
        <taxon>Alphaproteobacteria</taxon>
        <taxon>Rhodobacterales</taxon>
        <taxon>Roseobacteraceae</taxon>
        <taxon>Octadecabacter</taxon>
    </lineage>
</organism>
<dbReference type="InterPro" id="IPR011250">
    <property type="entry name" value="OMP/PagP_B-barrel"/>
</dbReference>
<protein>
    <submittedName>
        <fullName evidence="2">Thymidylate synthase</fullName>
    </submittedName>
</protein>
<proteinExistence type="predicted"/>
<dbReference type="RefSeq" id="WP_235224212.1">
    <property type="nucleotide sequence ID" value="NZ_JAKGAQ010000001.1"/>
</dbReference>
<feature type="chain" id="PRO_5045994661" evidence="1">
    <location>
        <begin position="26"/>
        <end position="334"/>
    </location>
</feature>